<sequence>MDATDQTPRRMKNVEQQYIAEQNGVIANLDKDERLHELVSKIVRDNVYSCPYEPERMVITQLDEKGATHGWHWDDYSLALVWILDAPPPETGGVLQCVPNIFWDKEKPDVLRFFLKNPIYSYHFGPGQAYLMQTSRTMHRVYPLLDNEHRRLIVNFAFATEEDMRSDISHERVEALWEPT</sequence>
<name>A0ABS1DLP7_9PROT</name>
<dbReference type="Pfam" id="PF23169">
    <property type="entry name" value="HalD"/>
    <property type="match status" value="1"/>
</dbReference>
<gene>
    <name evidence="1" type="ORF">CKO28_21795</name>
</gene>
<organism evidence="1 2">
    <name type="scientific">Rhodovibrio sodomensis</name>
    <dbReference type="NCBI Taxonomy" id="1088"/>
    <lineage>
        <taxon>Bacteria</taxon>
        <taxon>Pseudomonadati</taxon>
        <taxon>Pseudomonadota</taxon>
        <taxon>Alphaproteobacteria</taxon>
        <taxon>Rhodospirillales</taxon>
        <taxon>Rhodovibrionaceae</taxon>
        <taxon>Rhodovibrio</taxon>
    </lineage>
</organism>
<dbReference type="InterPro" id="IPR056470">
    <property type="entry name" value="BesD/HalB-like"/>
</dbReference>
<dbReference type="Proteomes" id="UP001296873">
    <property type="component" value="Unassembled WGS sequence"/>
</dbReference>
<comment type="caution">
    <text evidence="1">The sequence shown here is derived from an EMBL/GenBank/DDBJ whole genome shotgun (WGS) entry which is preliminary data.</text>
</comment>
<reference evidence="1 2" key="1">
    <citation type="journal article" date="2020" name="Microorganisms">
        <title>Osmotic Adaptation and Compatible Solute Biosynthesis of Phototrophic Bacteria as Revealed from Genome Analyses.</title>
        <authorList>
            <person name="Imhoff J.F."/>
            <person name="Rahn T."/>
            <person name="Kunzel S."/>
            <person name="Keller A."/>
            <person name="Neulinger S.C."/>
        </authorList>
    </citation>
    <scope>NUCLEOTIDE SEQUENCE [LARGE SCALE GENOMIC DNA]</scope>
    <source>
        <strain evidence="1 2">DSM 9895</strain>
    </source>
</reference>
<accession>A0ABS1DLP7</accession>
<proteinExistence type="predicted"/>
<protein>
    <recommendedName>
        <fullName evidence="3">Fe2OG dioxygenase domain-containing protein</fullName>
    </recommendedName>
</protein>
<evidence type="ECO:0008006" key="3">
    <source>
        <dbReference type="Google" id="ProtNLM"/>
    </source>
</evidence>
<evidence type="ECO:0000313" key="1">
    <source>
        <dbReference type="EMBL" id="MBK1670658.1"/>
    </source>
</evidence>
<dbReference type="EMBL" id="NRRL01000107">
    <property type="protein sequence ID" value="MBK1670658.1"/>
    <property type="molecule type" value="Genomic_DNA"/>
</dbReference>
<keyword evidence="2" id="KW-1185">Reference proteome</keyword>
<evidence type="ECO:0000313" key="2">
    <source>
        <dbReference type="Proteomes" id="UP001296873"/>
    </source>
</evidence>
<dbReference type="SUPFAM" id="SSF51197">
    <property type="entry name" value="Clavaminate synthase-like"/>
    <property type="match status" value="1"/>
</dbReference>